<dbReference type="EMBL" id="CP000626">
    <property type="protein sequence ID" value="ABQ19072.1"/>
    <property type="molecule type" value="Genomic_DNA"/>
</dbReference>
<proteinExistence type="predicted"/>
<evidence type="ECO:0000313" key="1">
    <source>
        <dbReference type="EMBL" id="ABQ19072.1"/>
    </source>
</evidence>
<dbReference type="KEGG" id="vco:VC0395_0269"/>
<sequence>MFHIRYRVNALTLVMSIYLLAKGVLLALVQSEVMGYNSRLNFAVKRL</sequence>
<protein>
    <submittedName>
        <fullName evidence="1">Uncharacterized protein</fullName>
    </submittedName>
</protein>
<organism evidence="1 2">
    <name type="scientific">Vibrio cholerae serotype O1 (strain ATCC 39541 / Classical Ogawa 395 / O395)</name>
    <dbReference type="NCBI Taxonomy" id="345073"/>
    <lineage>
        <taxon>Bacteria</taxon>
        <taxon>Pseudomonadati</taxon>
        <taxon>Pseudomonadota</taxon>
        <taxon>Gammaproteobacteria</taxon>
        <taxon>Vibrionales</taxon>
        <taxon>Vibrionaceae</taxon>
        <taxon>Vibrio</taxon>
    </lineage>
</organism>
<gene>
    <name evidence="1" type="ordered locus">VC0395_0269</name>
</gene>
<name>A0A0H3AE76_VIBC3</name>
<dbReference type="AlphaFoldDB" id="A0A0H3AE76"/>
<evidence type="ECO:0000313" key="2">
    <source>
        <dbReference type="Proteomes" id="UP000000249"/>
    </source>
</evidence>
<reference evidence="1 2" key="1">
    <citation type="submission" date="2007-03" db="EMBL/GenBank/DDBJ databases">
        <authorList>
            <person name="Heidelberg J."/>
        </authorList>
    </citation>
    <scope>NUCLEOTIDE SEQUENCE [LARGE SCALE GENOMIC DNA]</scope>
    <source>
        <strain evidence="2">ATCC 39541 / Classical Ogawa 395 / O395</strain>
    </source>
</reference>
<accession>A0A0H3AE76</accession>
<dbReference type="Proteomes" id="UP000000249">
    <property type="component" value="Chromosome 2"/>
</dbReference>